<dbReference type="EMBL" id="JBJUIK010000017">
    <property type="protein sequence ID" value="KAL3498978.1"/>
    <property type="molecule type" value="Genomic_DNA"/>
</dbReference>
<feature type="compositionally biased region" description="Polar residues" evidence="1">
    <location>
        <begin position="1"/>
        <end position="23"/>
    </location>
</feature>
<evidence type="ECO:0008006" key="4">
    <source>
        <dbReference type="Google" id="ProtNLM"/>
    </source>
</evidence>
<keyword evidence="3" id="KW-1185">Reference proteome</keyword>
<organism evidence="2 3">
    <name type="scientific">Cinchona calisaya</name>
    <dbReference type="NCBI Taxonomy" id="153742"/>
    <lineage>
        <taxon>Eukaryota</taxon>
        <taxon>Viridiplantae</taxon>
        <taxon>Streptophyta</taxon>
        <taxon>Embryophyta</taxon>
        <taxon>Tracheophyta</taxon>
        <taxon>Spermatophyta</taxon>
        <taxon>Magnoliopsida</taxon>
        <taxon>eudicotyledons</taxon>
        <taxon>Gunneridae</taxon>
        <taxon>Pentapetalae</taxon>
        <taxon>asterids</taxon>
        <taxon>lamiids</taxon>
        <taxon>Gentianales</taxon>
        <taxon>Rubiaceae</taxon>
        <taxon>Cinchonoideae</taxon>
        <taxon>Cinchoneae</taxon>
        <taxon>Cinchona</taxon>
    </lineage>
</organism>
<protein>
    <recommendedName>
        <fullName evidence="4">Inhibitor I9 domain-containing protein</fullName>
    </recommendedName>
</protein>
<feature type="region of interest" description="Disordered" evidence="1">
    <location>
        <begin position="1"/>
        <end position="53"/>
    </location>
</feature>
<dbReference type="AlphaFoldDB" id="A0ABD2XZR5"/>
<reference evidence="2 3" key="1">
    <citation type="submission" date="2024-11" db="EMBL/GenBank/DDBJ databases">
        <title>A near-complete genome assembly of Cinchona calisaya.</title>
        <authorList>
            <person name="Lian D.C."/>
            <person name="Zhao X.W."/>
            <person name="Wei L."/>
        </authorList>
    </citation>
    <scope>NUCLEOTIDE SEQUENCE [LARGE SCALE GENOMIC DNA]</scope>
    <source>
        <tissue evidence="2">Nenye</tissue>
    </source>
</reference>
<accession>A0ABD2XZR5</accession>
<comment type="caution">
    <text evidence="2">The sequence shown here is derived from an EMBL/GenBank/DDBJ whole genome shotgun (WGS) entry which is preliminary data.</text>
</comment>
<evidence type="ECO:0000313" key="2">
    <source>
        <dbReference type="EMBL" id="KAL3498978.1"/>
    </source>
</evidence>
<name>A0ABD2XZR5_9GENT</name>
<sequence>MGDNTKSADVSISVESVDDQSSSIPPPKIATTASEPPLSKKSREDHDRGSLVTEEGVSGYTCAFMTLLSPSHRRYGRPLCPAQPSPHRQLLTSGLSPTQTQNFLYGSPKSGSNIILYTRTKPEAALMESTNNNELHFVFMHYDPEYDRLRSNRSKRGAHELHVYLSKKHDDLLANTLQPGSYKKTLSLVIVDGFAVEITDHQANVLRSVKEVRLVEKNQELPN</sequence>
<dbReference type="PANTHER" id="PTHR37379">
    <property type="entry name" value="OS01G0220500 PROTEIN"/>
    <property type="match status" value="1"/>
</dbReference>
<proteinExistence type="predicted"/>
<dbReference type="PANTHER" id="PTHR37379:SF1">
    <property type="entry name" value="OS01G0220500 PROTEIN"/>
    <property type="match status" value="1"/>
</dbReference>
<dbReference type="Proteomes" id="UP001630127">
    <property type="component" value="Unassembled WGS sequence"/>
</dbReference>
<gene>
    <name evidence="2" type="ORF">ACH5RR_041710</name>
</gene>
<evidence type="ECO:0000256" key="1">
    <source>
        <dbReference type="SAM" id="MobiDB-lite"/>
    </source>
</evidence>
<evidence type="ECO:0000313" key="3">
    <source>
        <dbReference type="Proteomes" id="UP001630127"/>
    </source>
</evidence>